<dbReference type="EMBL" id="JARQAJ010000004">
    <property type="protein sequence ID" value="MDT2759698.1"/>
    <property type="molecule type" value="Genomic_DNA"/>
</dbReference>
<proteinExistence type="predicted"/>
<comment type="caution">
    <text evidence="1">The sequence shown here is derived from an EMBL/GenBank/DDBJ whole genome shotgun (WGS) entry which is preliminary data.</text>
</comment>
<keyword evidence="2" id="KW-1185">Reference proteome</keyword>
<protein>
    <submittedName>
        <fullName evidence="1">Uncharacterized protein</fullName>
    </submittedName>
</protein>
<organism evidence="1 2">
    <name type="scientific">Enterococcus xiangfangensis</name>
    <dbReference type="NCBI Taxonomy" id="1296537"/>
    <lineage>
        <taxon>Bacteria</taxon>
        <taxon>Bacillati</taxon>
        <taxon>Bacillota</taxon>
        <taxon>Bacilli</taxon>
        <taxon>Lactobacillales</taxon>
        <taxon>Enterococcaceae</taxon>
        <taxon>Enterococcus</taxon>
    </lineage>
</organism>
<evidence type="ECO:0000313" key="2">
    <source>
        <dbReference type="Proteomes" id="UP001181046"/>
    </source>
</evidence>
<dbReference type="RefSeq" id="WP_311830006.1">
    <property type="nucleotide sequence ID" value="NZ_JARQAJ010000004.1"/>
</dbReference>
<sequence length="87" mass="9726">MEIETSCLDSRNYPRNEKISVLPNTIAEHKSAAPSESQSNWQGVNNRQQLKCCNKSKIFLFGGFAKDEGFRSLLSISLKGDALCRFA</sequence>
<dbReference type="Proteomes" id="UP001181046">
    <property type="component" value="Unassembled WGS sequence"/>
</dbReference>
<name>A0ABU3FAM4_9ENTE</name>
<reference evidence="1" key="1">
    <citation type="submission" date="2023-03" db="EMBL/GenBank/DDBJ databases">
        <authorList>
            <person name="Shen W."/>
            <person name="Cai J."/>
        </authorList>
    </citation>
    <scope>NUCLEOTIDE SEQUENCE</scope>
    <source>
        <strain evidence="1">P66-3</strain>
    </source>
</reference>
<accession>A0ABU3FAM4</accession>
<evidence type="ECO:0000313" key="1">
    <source>
        <dbReference type="EMBL" id="MDT2759698.1"/>
    </source>
</evidence>
<gene>
    <name evidence="1" type="ORF">P7H27_07975</name>
</gene>